<dbReference type="Gene3D" id="1.10.3210.10">
    <property type="entry name" value="Hypothetical protein af1432"/>
    <property type="match status" value="1"/>
</dbReference>
<sequence>FENKGENFNKHEKLAPTMSALILASHVKEGIDLAKNEKMPKVVMDGIREHHGTTVMAFFYNKALEYDSHDSVNIDDFRYPGPRPQSKETALIMLADSCEAAVRSLKEPTAPRIRALVSKIFATRMNDGELDGSSLTLNDIAVIREKFIQFLTGIFHPRLQYPSQEETTGEVEYGVEDNGRQQQSVSERKKRI</sequence>
<name>A0A7V2AW58_UNCEI</name>
<dbReference type="InterPro" id="IPR052722">
    <property type="entry name" value="PgpH_phosphodiesterase"/>
</dbReference>
<dbReference type="EMBL" id="DSEC01000574">
    <property type="protein sequence ID" value="HER44382.1"/>
    <property type="molecule type" value="Genomic_DNA"/>
</dbReference>
<dbReference type="AlphaFoldDB" id="A0A7V2AW58"/>
<dbReference type="PANTHER" id="PTHR36442">
    <property type="entry name" value="CYCLIC-DI-AMP PHOSPHODIESTERASE PGPH"/>
    <property type="match status" value="1"/>
</dbReference>
<proteinExistence type="predicted"/>
<organism evidence="3">
    <name type="scientific">Eiseniibacteriota bacterium</name>
    <dbReference type="NCBI Taxonomy" id="2212470"/>
    <lineage>
        <taxon>Bacteria</taxon>
        <taxon>Candidatus Eiseniibacteriota</taxon>
    </lineage>
</organism>
<gene>
    <name evidence="3" type="ORF">ENO08_07980</name>
</gene>
<evidence type="ECO:0000313" key="3">
    <source>
        <dbReference type="EMBL" id="HER44382.1"/>
    </source>
</evidence>
<reference evidence="3" key="1">
    <citation type="journal article" date="2020" name="mSystems">
        <title>Genome- and Community-Level Interaction Insights into Carbon Utilization and Element Cycling Functions of Hydrothermarchaeota in Hydrothermal Sediment.</title>
        <authorList>
            <person name="Zhou Z."/>
            <person name="Liu Y."/>
            <person name="Xu W."/>
            <person name="Pan J."/>
            <person name="Luo Z.H."/>
            <person name="Li M."/>
        </authorList>
    </citation>
    <scope>NUCLEOTIDE SEQUENCE [LARGE SCALE GENOMIC DNA]</scope>
    <source>
        <strain evidence="3">SpSt-1233</strain>
    </source>
</reference>
<accession>A0A7V2AW58</accession>
<dbReference type="Pfam" id="PF01966">
    <property type="entry name" value="HD"/>
    <property type="match status" value="1"/>
</dbReference>
<comment type="caution">
    <text evidence="3">The sequence shown here is derived from an EMBL/GenBank/DDBJ whole genome shotgun (WGS) entry which is preliminary data.</text>
</comment>
<feature type="region of interest" description="Disordered" evidence="1">
    <location>
        <begin position="166"/>
        <end position="192"/>
    </location>
</feature>
<feature type="domain" description="HD" evidence="2">
    <location>
        <begin position="20"/>
        <end position="100"/>
    </location>
</feature>
<feature type="non-terminal residue" evidence="3">
    <location>
        <position position="1"/>
    </location>
</feature>
<evidence type="ECO:0000256" key="1">
    <source>
        <dbReference type="SAM" id="MobiDB-lite"/>
    </source>
</evidence>
<protein>
    <submittedName>
        <fullName evidence="3">HD domain-containing protein</fullName>
    </submittedName>
</protein>
<dbReference type="PANTHER" id="PTHR36442:SF1">
    <property type="entry name" value="CYCLIC-DI-AMP PHOSPHODIESTERASE PGPH"/>
    <property type="match status" value="1"/>
</dbReference>
<dbReference type="Proteomes" id="UP000886069">
    <property type="component" value="Unassembled WGS sequence"/>
</dbReference>
<evidence type="ECO:0000259" key="2">
    <source>
        <dbReference type="Pfam" id="PF01966"/>
    </source>
</evidence>
<dbReference type="InterPro" id="IPR006674">
    <property type="entry name" value="HD_domain"/>
</dbReference>